<keyword evidence="6" id="KW-0788">Thiol protease</keyword>
<evidence type="ECO:0000256" key="2">
    <source>
        <dbReference type="ARBA" id="ARBA00007074"/>
    </source>
</evidence>
<dbReference type="eggNOG" id="COG0791">
    <property type="taxonomic scope" value="Bacteria"/>
</dbReference>
<dbReference type="Proteomes" id="UP000010297">
    <property type="component" value="Unassembled WGS sequence"/>
</dbReference>
<dbReference type="PROSITE" id="PS51935">
    <property type="entry name" value="NLPC_P60"/>
    <property type="match status" value="1"/>
</dbReference>
<evidence type="ECO:0000256" key="1">
    <source>
        <dbReference type="ARBA" id="ARBA00004635"/>
    </source>
</evidence>
<comment type="caution">
    <text evidence="12">The sequence shown here is derived from an EMBL/GenBank/DDBJ whole genome shotgun (WGS) entry which is preliminary data.</text>
</comment>
<dbReference type="GO" id="GO:0008234">
    <property type="term" value="F:cysteine-type peptidase activity"/>
    <property type="evidence" value="ECO:0007669"/>
    <property type="project" value="UniProtKB-KW"/>
</dbReference>
<feature type="domain" description="NlpC/P60" evidence="11">
    <location>
        <begin position="49"/>
        <end position="170"/>
    </location>
</feature>
<evidence type="ECO:0000313" key="12">
    <source>
        <dbReference type="EMBL" id="GAB52584.1"/>
    </source>
</evidence>
<dbReference type="PANTHER" id="PTHR47360:SF3">
    <property type="entry name" value="MUREIN DD-ENDOPEPTIDASE MEPS_MUREIN LD-CARBOXYPEPTIDASE"/>
    <property type="match status" value="1"/>
</dbReference>
<keyword evidence="7" id="KW-0472">Membrane</keyword>
<keyword evidence="3" id="KW-0645">Protease</keyword>
<dbReference type="InterPro" id="IPR052062">
    <property type="entry name" value="Murein_DD/LD_carboxypeptidase"/>
</dbReference>
<feature type="signal peptide" evidence="10">
    <location>
        <begin position="1"/>
        <end position="19"/>
    </location>
</feature>
<proteinExistence type="inferred from homology"/>
<sequence>MFKIVSFIFLALISQASFAAHFPASFYLASHPHPFSAHDTFIARDMTNQLLKTRLLQQYADWKGTRYHMGGSSHRGVDCSALMQHLFAESMALSLPRTTAEQMRRGKAVSREELKPGDLVFFQTGRRQRHVGVFIGGDEFIHASTSEGVTISSLNNEYWRTHYQAARRVAVKPVG</sequence>
<comment type="similarity">
    <text evidence="2">Belongs to the peptidase C40 family.</text>
</comment>
<dbReference type="Gene3D" id="3.90.1720.10">
    <property type="entry name" value="endopeptidase domain like (from Nostoc punctiforme)"/>
    <property type="match status" value="1"/>
</dbReference>
<name>H5V3M6_ATLHE</name>
<evidence type="ECO:0000256" key="7">
    <source>
        <dbReference type="ARBA" id="ARBA00023136"/>
    </source>
</evidence>
<comment type="subcellular location">
    <subcellularLocation>
        <location evidence="1">Membrane</location>
        <topology evidence="1">Lipid-anchor</topology>
    </subcellularLocation>
</comment>
<dbReference type="SUPFAM" id="SSF54001">
    <property type="entry name" value="Cysteine proteinases"/>
    <property type="match status" value="1"/>
</dbReference>
<dbReference type="AlphaFoldDB" id="H5V3M6"/>
<gene>
    <name evidence="12" type="primary">spr</name>
    <name evidence="12" type="ORF">EH105704_07_01510</name>
</gene>
<organism evidence="12 13">
    <name type="scientific">Atlantibacter hermannii NBRC 105704</name>
    <dbReference type="NCBI Taxonomy" id="1115512"/>
    <lineage>
        <taxon>Bacteria</taxon>
        <taxon>Pseudomonadati</taxon>
        <taxon>Pseudomonadota</taxon>
        <taxon>Gammaproteobacteria</taxon>
        <taxon>Enterobacterales</taxon>
        <taxon>Enterobacteriaceae</taxon>
        <taxon>Atlantibacter</taxon>
    </lineage>
</organism>
<evidence type="ECO:0000259" key="11">
    <source>
        <dbReference type="PROSITE" id="PS51935"/>
    </source>
</evidence>
<keyword evidence="4 10" id="KW-0732">Signal</keyword>
<keyword evidence="9" id="KW-0449">Lipoprotein</keyword>
<protein>
    <submittedName>
        <fullName evidence="12">Putative endopeptidase Spr</fullName>
    </submittedName>
</protein>
<evidence type="ECO:0000256" key="5">
    <source>
        <dbReference type="ARBA" id="ARBA00022801"/>
    </source>
</evidence>
<evidence type="ECO:0000256" key="6">
    <source>
        <dbReference type="ARBA" id="ARBA00022807"/>
    </source>
</evidence>
<dbReference type="InterPro" id="IPR000064">
    <property type="entry name" value="NLP_P60_dom"/>
</dbReference>
<dbReference type="RefSeq" id="WP_002436599.1">
    <property type="nucleotide sequence ID" value="NZ_BAFF01000007.1"/>
</dbReference>
<dbReference type="EMBL" id="BAFF01000007">
    <property type="protein sequence ID" value="GAB52584.1"/>
    <property type="molecule type" value="Genomic_DNA"/>
</dbReference>
<dbReference type="MEROPS" id="C40.004"/>
<dbReference type="InterPro" id="IPR038765">
    <property type="entry name" value="Papain-like_cys_pep_sf"/>
</dbReference>
<dbReference type="GO" id="GO:0006508">
    <property type="term" value="P:proteolysis"/>
    <property type="evidence" value="ECO:0007669"/>
    <property type="project" value="UniProtKB-KW"/>
</dbReference>
<keyword evidence="13" id="KW-1185">Reference proteome</keyword>
<dbReference type="Pfam" id="PF00877">
    <property type="entry name" value="NLPC_P60"/>
    <property type="match status" value="1"/>
</dbReference>
<evidence type="ECO:0000313" key="13">
    <source>
        <dbReference type="Proteomes" id="UP000010297"/>
    </source>
</evidence>
<evidence type="ECO:0000256" key="3">
    <source>
        <dbReference type="ARBA" id="ARBA00022670"/>
    </source>
</evidence>
<feature type="chain" id="PRO_5003599272" evidence="10">
    <location>
        <begin position="20"/>
        <end position="175"/>
    </location>
</feature>
<dbReference type="PANTHER" id="PTHR47360">
    <property type="entry name" value="MUREIN DD-ENDOPEPTIDASE MEPS/MUREIN LD-CARBOXYPEPTIDASE"/>
    <property type="match status" value="1"/>
</dbReference>
<dbReference type="GO" id="GO:0016020">
    <property type="term" value="C:membrane"/>
    <property type="evidence" value="ECO:0007669"/>
    <property type="project" value="UniProtKB-SubCell"/>
</dbReference>
<evidence type="ECO:0000256" key="8">
    <source>
        <dbReference type="ARBA" id="ARBA00023139"/>
    </source>
</evidence>
<evidence type="ECO:0000256" key="10">
    <source>
        <dbReference type="SAM" id="SignalP"/>
    </source>
</evidence>
<evidence type="ECO:0000256" key="9">
    <source>
        <dbReference type="ARBA" id="ARBA00023288"/>
    </source>
</evidence>
<accession>H5V3M6</accession>
<reference evidence="12 13" key="1">
    <citation type="submission" date="2012-02" db="EMBL/GenBank/DDBJ databases">
        <title>Whole genome shotgun sequence of Escherichia hermannii NBRC 105704.</title>
        <authorList>
            <person name="Yoshida I."/>
            <person name="Hosoyama A."/>
            <person name="Tsuchikane K."/>
            <person name="Katsumata H."/>
            <person name="Yamazaki S."/>
            <person name="Fujita N."/>
        </authorList>
    </citation>
    <scope>NUCLEOTIDE SEQUENCE [LARGE SCALE GENOMIC DNA]</scope>
    <source>
        <strain evidence="12 13">NBRC 105704</strain>
    </source>
</reference>
<evidence type="ECO:0000256" key="4">
    <source>
        <dbReference type="ARBA" id="ARBA00022729"/>
    </source>
</evidence>
<keyword evidence="5" id="KW-0378">Hydrolase</keyword>
<keyword evidence="8" id="KW-0564">Palmitate</keyword>